<dbReference type="PROSITE" id="PS50003">
    <property type="entry name" value="PH_DOMAIN"/>
    <property type="match status" value="1"/>
</dbReference>
<evidence type="ECO:0000313" key="3">
    <source>
        <dbReference type="EMBL" id="OCH95342.1"/>
    </source>
</evidence>
<feature type="region of interest" description="Disordered" evidence="1">
    <location>
        <begin position="874"/>
        <end position="1263"/>
    </location>
</feature>
<feature type="compositionally biased region" description="Basic and acidic residues" evidence="1">
    <location>
        <begin position="1316"/>
        <end position="1327"/>
    </location>
</feature>
<feature type="compositionally biased region" description="Basic and acidic residues" evidence="1">
    <location>
        <begin position="734"/>
        <end position="744"/>
    </location>
</feature>
<feature type="compositionally biased region" description="Low complexity" evidence="1">
    <location>
        <begin position="140"/>
        <end position="151"/>
    </location>
</feature>
<feature type="region of interest" description="Disordered" evidence="1">
    <location>
        <begin position="1316"/>
        <end position="1376"/>
    </location>
</feature>
<sequence length="1625" mass="176070">MTSVSGTTSPRWDNRNQGFISPSQLQQWKQQEEQRRQSLDLLPPSPRPQQVSASPPASPPAQSRISSSFSIFRSRQQNVDPASTPATLSSDTIQSPDPYRQQDRSSSFDLRPRSPLSSQQTQQAPMSPTRGASPQPEPSSPKLSRSMSSVPHTPAAQLHPEIRSVVQLTMAHAHKVYFSGPLVRKIERQPDGQRPTKGEDWRDVWAQLGGTTLSVWDMQEIEEASKQGKQVPPAYLNVMDAFVNVLGSVTMPATNISPPKKYQYVFTLNTAGSNMFLFSCPTPQALISWTAALRLSAWEKSRLEEIYTAHLIRITLNDGRDAPTPLVHGHMEGWVRIRVSGQTDWKRLWMIVTAGVHPPDGSPISSTDHGHLPGPTQQHTALRKKRVSNLFTRDRSPQRIAPVKPLLQLFITPKPKDRKKAVLTMHDISQAFAVYPERPELISRSTLMKLEGLLEEEVASSMKSREGWLLVMPELEGPNNMASEMLKWIISIHDAFELYGRPRLYSWDPRDPRSMMFAYPIGPHRDLLFLDREFAETTDPREDRTAYIRRSFNSILIERMQGPGPGSESPGRSSGRLEPSGFQGLNTSASRLPQDQPPLPSLPSDNADGGQQAELTPRERLSMQLPPLDFDSSFSEQAAPPEVPDKRPLTPISEQSRDPRRLLSDETNPPRTSQGHLQSITIPENTQKLVSVFGQPVVTSPVDVTSPASGDSHQTQTERKESRVQDAAAAGSRPESKVESRSDHSMPQVHPVLEKALASQNASEKAQSSEPETDMRSSAGPSRAVSPTGKSTSSMYPLPSTMQGPPLRPPSRTSVMASPHSLASPATPSRPETAPQSPVSPATASPTRGQHGEADDILGEAGALYYMQQFHKEKPPITIHRGRPPPEVVTDDEDESDSDSAPYVPRAPIVSPLRTKHTSPPRSAPSPAPSSPSAGRRTHAMASASRSQSSLTTPEPAIPAAASRTGVIRKPSGARAPTVKRSAATRNSVVLDHPDEQDDEPYDDEDMGSIEQHDAPAAHPPIEDPDADALAALTFLEQEEHAPMSQPSGPQKPTSPSSIPEVVETPASPSARAAAKQSFRSSFAPSRQAAERKAKAQAQQAAQQAAVNRPGRAYGKKRNVDRGAWGESSDEEEEEEEEEDDEDADSDVEPPPRMAGRSPQRGTLPPSGSLNAYPENRGLSPARSVGDVSAGGYSPRRTRDLPQVPPGQRMPDEHYEAPMPRRMVSDQFSDAGRFSYHPGGPRLQPSPQPQLRPTSEYPTPPAQRHTIWSQVLDSGKSAAPEPSKDTFIQMEPPATTMTKAFAPHGLLSAGLQDKHDRSAKRQEELARESGASLINVPNKPPPPQTGLLGAVTAHERERKREGGLGAALTERERDKRMAEDRQRKLDEFQRQQLDQMQQGGSMYGGMMPQFTGYNPMMMNPMMMGMNPMMTGGWGFPGMMPGYANPQQLFAAQQAAAQAYQQAMMAYSTAGSQIGGDGGGGPAPLNPMMTGGSMAMGGFDPRMSMMGMPMMGQGMGMGPGMNQGMSPGMSPGMNPGMGMGGMSNMGGMGMNPLGMQMTGGSAFDSRFPPTFDSAQRPPSDIGGSGPRPYSSQNSSAGGQGSPAGPRPTDGGDGRHGAASGPSANGR</sequence>
<dbReference type="EMBL" id="KV722336">
    <property type="protein sequence ID" value="OCH95342.1"/>
    <property type="molecule type" value="Genomic_DNA"/>
</dbReference>
<dbReference type="Proteomes" id="UP000250043">
    <property type="component" value="Unassembled WGS sequence"/>
</dbReference>
<gene>
    <name evidence="3" type="ORF">OBBRIDRAFT_788219</name>
</gene>
<feature type="compositionally biased region" description="Polar residues" evidence="1">
    <location>
        <begin position="788"/>
        <end position="803"/>
    </location>
</feature>
<evidence type="ECO:0000313" key="4">
    <source>
        <dbReference type="Proteomes" id="UP000250043"/>
    </source>
</evidence>
<organism evidence="3 4">
    <name type="scientific">Obba rivulosa</name>
    <dbReference type="NCBI Taxonomy" id="1052685"/>
    <lineage>
        <taxon>Eukaryota</taxon>
        <taxon>Fungi</taxon>
        <taxon>Dikarya</taxon>
        <taxon>Basidiomycota</taxon>
        <taxon>Agaricomycotina</taxon>
        <taxon>Agaricomycetes</taxon>
        <taxon>Polyporales</taxon>
        <taxon>Gelatoporiaceae</taxon>
        <taxon>Obba</taxon>
    </lineage>
</organism>
<feature type="region of interest" description="Disordered" evidence="1">
    <location>
        <begin position="625"/>
        <end position="683"/>
    </location>
</feature>
<evidence type="ECO:0000256" key="1">
    <source>
        <dbReference type="SAM" id="MobiDB-lite"/>
    </source>
</evidence>
<feature type="domain" description="PH" evidence="2">
    <location>
        <begin position="175"/>
        <end position="298"/>
    </location>
</feature>
<feature type="compositionally biased region" description="Polar residues" evidence="1">
    <location>
        <begin position="115"/>
        <end position="132"/>
    </location>
</feature>
<feature type="region of interest" description="Disordered" evidence="1">
    <location>
        <begin position="558"/>
        <end position="613"/>
    </location>
</feature>
<feature type="compositionally biased region" description="Low complexity" evidence="1">
    <location>
        <begin position="566"/>
        <end position="576"/>
    </location>
</feature>
<name>A0A8E2J5Q8_9APHY</name>
<feature type="compositionally biased region" description="Acidic residues" evidence="1">
    <location>
        <begin position="1128"/>
        <end position="1148"/>
    </location>
</feature>
<feature type="compositionally biased region" description="Polar residues" evidence="1">
    <location>
        <begin position="1045"/>
        <end position="1058"/>
    </location>
</feature>
<feature type="region of interest" description="Disordered" evidence="1">
    <location>
        <begin position="1"/>
        <end position="157"/>
    </location>
</feature>
<protein>
    <recommendedName>
        <fullName evidence="2">PH domain-containing protein</fullName>
    </recommendedName>
</protein>
<feature type="compositionally biased region" description="Acidic residues" evidence="1">
    <location>
        <begin position="889"/>
        <end position="898"/>
    </location>
</feature>
<dbReference type="SMART" id="SM00233">
    <property type="entry name" value="PH"/>
    <property type="match status" value="1"/>
</dbReference>
<feature type="region of interest" description="Disordered" evidence="1">
    <location>
        <begin position="1554"/>
        <end position="1625"/>
    </location>
</feature>
<accession>A0A8E2J5Q8</accession>
<dbReference type="OrthoDB" id="5563754at2759"/>
<reference evidence="3 4" key="1">
    <citation type="submission" date="2016-07" db="EMBL/GenBank/DDBJ databases">
        <title>Draft genome of the white-rot fungus Obba rivulosa 3A-2.</title>
        <authorList>
            <consortium name="DOE Joint Genome Institute"/>
            <person name="Miettinen O."/>
            <person name="Riley R."/>
            <person name="Acob R."/>
            <person name="Barry K."/>
            <person name="Cullen D."/>
            <person name="De Vries R."/>
            <person name="Hainaut M."/>
            <person name="Hatakka A."/>
            <person name="Henrissat B."/>
            <person name="Hilden K."/>
            <person name="Kuo R."/>
            <person name="Labutti K."/>
            <person name="Lipzen A."/>
            <person name="Makela M.R."/>
            <person name="Sandor L."/>
            <person name="Spatafora J.W."/>
            <person name="Grigoriev I.V."/>
            <person name="Hibbett D.S."/>
        </authorList>
    </citation>
    <scope>NUCLEOTIDE SEQUENCE [LARGE SCALE GENOMIC DNA]</scope>
    <source>
        <strain evidence="3 4">3A-2</strain>
    </source>
</reference>
<dbReference type="SUPFAM" id="SSF50729">
    <property type="entry name" value="PH domain-like"/>
    <property type="match status" value="1"/>
</dbReference>
<feature type="compositionally biased region" description="Basic and acidic residues" evidence="1">
    <location>
        <begin position="655"/>
        <end position="664"/>
    </location>
</feature>
<feature type="compositionally biased region" description="Polar residues" evidence="1">
    <location>
        <begin position="758"/>
        <end position="770"/>
    </location>
</feature>
<feature type="compositionally biased region" description="Low complexity" evidence="1">
    <location>
        <begin position="1096"/>
        <end position="1106"/>
    </location>
</feature>
<feature type="compositionally biased region" description="Polar residues" evidence="1">
    <location>
        <begin position="944"/>
        <end position="953"/>
    </location>
</feature>
<proteinExistence type="predicted"/>
<dbReference type="Pfam" id="PF25381">
    <property type="entry name" value="PH_26"/>
    <property type="match status" value="1"/>
</dbReference>
<feature type="compositionally biased region" description="Acidic residues" evidence="1">
    <location>
        <begin position="995"/>
        <end position="1008"/>
    </location>
</feature>
<feature type="compositionally biased region" description="Polar residues" evidence="1">
    <location>
        <begin position="834"/>
        <end position="848"/>
    </location>
</feature>
<feature type="compositionally biased region" description="Low complexity" evidence="1">
    <location>
        <begin position="48"/>
        <end position="77"/>
    </location>
</feature>
<feature type="compositionally biased region" description="Polar residues" evidence="1">
    <location>
        <begin position="78"/>
        <end position="95"/>
    </location>
</feature>
<feature type="compositionally biased region" description="Polar residues" evidence="1">
    <location>
        <begin position="1"/>
        <end position="23"/>
    </location>
</feature>
<dbReference type="InterPro" id="IPR058155">
    <property type="entry name" value="Skg3/CAF120-like_PH"/>
</dbReference>
<feature type="region of interest" description="Disordered" evidence="1">
    <location>
        <begin position="699"/>
        <end position="860"/>
    </location>
</feature>
<evidence type="ECO:0000259" key="2">
    <source>
        <dbReference type="PROSITE" id="PS50003"/>
    </source>
</evidence>
<feature type="compositionally biased region" description="Polar residues" evidence="1">
    <location>
        <begin position="665"/>
        <end position="683"/>
    </location>
</feature>
<dbReference type="Gene3D" id="2.30.29.30">
    <property type="entry name" value="Pleckstrin-homology domain (PH domain)/Phosphotyrosine-binding domain (PTB)"/>
    <property type="match status" value="1"/>
</dbReference>
<dbReference type="InterPro" id="IPR011993">
    <property type="entry name" value="PH-like_dom_sf"/>
</dbReference>
<keyword evidence="4" id="KW-1185">Reference proteome</keyword>
<dbReference type="InterPro" id="IPR001849">
    <property type="entry name" value="PH_domain"/>
</dbReference>
<feature type="compositionally biased region" description="Basic and acidic residues" evidence="1">
    <location>
        <begin position="1353"/>
        <end position="1362"/>
    </location>
</feature>